<dbReference type="SUPFAM" id="SSF48452">
    <property type="entry name" value="TPR-like"/>
    <property type="match status" value="1"/>
</dbReference>
<dbReference type="InterPro" id="IPR036457">
    <property type="entry name" value="PPM-type-like_dom_sf"/>
</dbReference>
<evidence type="ECO:0000259" key="5">
    <source>
        <dbReference type="SMART" id="SM00331"/>
    </source>
</evidence>
<dbReference type="SMART" id="SM00331">
    <property type="entry name" value="PP2C_SIG"/>
    <property type="match status" value="1"/>
</dbReference>
<gene>
    <name evidence="6" type="ORF">KMW28_27375</name>
</gene>
<dbReference type="Gene3D" id="1.25.40.10">
    <property type="entry name" value="Tetratricopeptide repeat domain"/>
    <property type="match status" value="1"/>
</dbReference>
<feature type="coiled-coil region" evidence="2">
    <location>
        <begin position="611"/>
        <end position="638"/>
    </location>
</feature>
<evidence type="ECO:0000256" key="4">
    <source>
        <dbReference type="SAM" id="SignalP"/>
    </source>
</evidence>
<feature type="signal peptide" evidence="4">
    <location>
        <begin position="1"/>
        <end position="22"/>
    </location>
</feature>
<sequence length="649" mass="74940">MRRTIFLLLLILLQSFNHFVKAQAKMSDETVQTVLNLEGKKLNSLVDSLGENIPKIPLSKEYQKLIADLLVQRDKFLKRKLYKEASGSLNEVATIYWEHFYLSDARKYFHESLKLNAKIGNHNGIGKLNNNIGMICFDYGDYNLALEYFEITLEQRQKDLKQKDPLLSSLTNVALTHNKLGNYNDAIIHLKSAESVAQKMNEPERIRAIYGMLSETYEKAGDAINAQKYFDLYRTFHELILKQKEVKIQQSIRESELEKKLLQLEKENKELQLVKTQQELLKTENELAESDSANVALTKVATKKELQILTLKQEKDIQRLELKEQEYLNKSQKREHQVRMLILSFFILFLLIIAILIYRSYINKQKANKKLATQKEKIQFQKEQLEIQNTSITQSITYAAYIQKAVLEEVSLLSQYADDSFIFFNPRDLVSGDFYWFKEVTSDDHNKSLIATAVDCTGHGVPGAIMSMIGVKLLDQIVLDEHQTVPSIILDQLHKGIKESLHQEETHLSDGMDMALVNINKKERKVQFSGARNPIIYIQDGELTLIKGNKKSIGDELSVKDDFSYTNHEITLDKTTWIYICSDGFVDQFGGEKGGKYMMKRLKKLLIDHHNKNGDEQLEILKNEFNQWKNNEEQVDDVLVMGIKINIEA</sequence>
<dbReference type="AlphaFoldDB" id="A0AAX1NEH3"/>
<dbReference type="PANTHER" id="PTHR43156:SF9">
    <property type="entry name" value="HAMP DOMAIN-CONTAINING PROTEIN"/>
    <property type="match status" value="1"/>
</dbReference>
<keyword evidence="1" id="KW-0378">Hydrolase</keyword>
<protein>
    <submittedName>
        <fullName evidence="6">SpoIIE family protein phosphatase</fullName>
    </submittedName>
</protein>
<keyword evidence="3" id="KW-0472">Membrane</keyword>
<name>A0AAX1NEH3_9BACT</name>
<keyword evidence="2" id="KW-0175">Coiled coil</keyword>
<evidence type="ECO:0000256" key="1">
    <source>
        <dbReference type="ARBA" id="ARBA00022801"/>
    </source>
</evidence>
<dbReference type="GO" id="GO:0016791">
    <property type="term" value="F:phosphatase activity"/>
    <property type="evidence" value="ECO:0007669"/>
    <property type="project" value="TreeGrafter"/>
</dbReference>
<proteinExistence type="predicted"/>
<dbReference type="InterPro" id="IPR019734">
    <property type="entry name" value="TPR_rpt"/>
</dbReference>
<dbReference type="Gene3D" id="3.60.40.10">
    <property type="entry name" value="PPM-type phosphatase domain"/>
    <property type="match status" value="1"/>
</dbReference>
<dbReference type="InterPro" id="IPR001932">
    <property type="entry name" value="PPM-type_phosphatase-like_dom"/>
</dbReference>
<dbReference type="Pfam" id="PF07228">
    <property type="entry name" value="SpoIIE"/>
    <property type="match status" value="1"/>
</dbReference>
<keyword evidence="4" id="KW-0732">Signal</keyword>
<dbReference type="SMART" id="SM00028">
    <property type="entry name" value="TPR"/>
    <property type="match status" value="3"/>
</dbReference>
<dbReference type="RefSeq" id="WP_169665515.1">
    <property type="nucleotide sequence ID" value="NZ_CP076133.1"/>
</dbReference>
<dbReference type="KEGG" id="fya:KMW28_27375"/>
<keyword evidence="3" id="KW-0812">Transmembrane</keyword>
<organism evidence="6 7">
    <name type="scientific">Flammeovirga yaeyamensis</name>
    <dbReference type="NCBI Taxonomy" id="367791"/>
    <lineage>
        <taxon>Bacteria</taxon>
        <taxon>Pseudomonadati</taxon>
        <taxon>Bacteroidota</taxon>
        <taxon>Cytophagia</taxon>
        <taxon>Cytophagales</taxon>
        <taxon>Flammeovirgaceae</taxon>
        <taxon>Flammeovirga</taxon>
    </lineage>
</organism>
<reference evidence="6 7" key="1">
    <citation type="submission" date="2021-05" db="EMBL/GenBank/DDBJ databases">
        <title>Comparative genomic studies on the polysaccharide-degrading batcterial strains of the Flammeovirga genus.</title>
        <authorList>
            <person name="Zewei F."/>
            <person name="Zheng Z."/>
            <person name="Yu L."/>
            <person name="Ruyue G."/>
            <person name="Yanhong M."/>
            <person name="Yuanyuan C."/>
            <person name="Jingyan G."/>
            <person name="Wenjun H."/>
        </authorList>
    </citation>
    <scope>NUCLEOTIDE SEQUENCE [LARGE SCALE GENOMIC DNA]</scope>
    <source>
        <strain evidence="6 7">NBRC:100898</strain>
    </source>
</reference>
<dbReference type="Proteomes" id="UP000678679">
    <property type="component" value="Chromosome 2"/>
</dbReference>
<feature type="domain" description="PPM-type phosphatase" evidence="5">
    <location>
        <begin position="415"/>
        <end position="645"/>
    </location>
</feature>
<dbReference type="EMBL" id="CP076133">
    <property type="protein sequence ID" value="QWG04623.1"/>
    <property type="molecule type" value="Genomic_DNA"/>
</dbReference>
<feature type="chain" id="PRO_5043712935" evidence="4">
    <location>
        <begin position="23"/>
        <end position="649"/>
    </location>
</feature>
<accession>A0AAX1NEH3</accession>
<evidence type="ECO:0000313" key="6">
    <source>
        <dbReference type="EMBL" id="QWG04623.1"/>
    </source>
</evidence>
<evidence type="ECO:0000256" key="2">
    <source>
        <dbReference type="SAM" id="Coils"/>
    </source>
</evidence>
<evidence type="ECO:0000256" key="3">
    <source>
        <dbReference type="SAM" id="Phobius"/>
    </source>
</evidence>
<dbReference type="InterPro" id="IPR052016">
    <property type="entry name" value="Bact_Sigma-Reg"/>
</dbReference>
<keyword evidence="3" id="KW-1133">Transmembrane helix</keyword>
<evidence type="ECO:0000313" key="7">
    <source>
        <dbReference type="Proteomes" id="UP000678679"/>
    </source>
</evidence>
<feature type="coiled-coil region" evidence="2">
    <location>
        <begin position="247"/>
        <end position="323"/>
    </location>
</feature>
<dbReference type="PANTHER" id="PTHR43156">
    <property type="entry name" value="STAGE II SPORULATION PROTEIN E-RELATED"/>
    <property type="match status" value="1"/>
</dbReference>
<feature type="transmembrane region" description="Helical" evidence="3">
    <location>
        <begin position="340"/>
        <end position="361"/>
    </location>
</feature>
<dbReference type="InterPro" id="IPR011990">
    <property type="entry name" value="TPR-like_helical_dom_sf"/>
</dbReference>
<keyword evidence="7" id="KW-1185">Reference proteome</keyword>